<evidence type="ECO:0000256" key="6">
    <source>
        <dbReference type="ARBA" id="ARBA00023136"/>
    </source>
</evidence>
<protein>
    <submittedName>
        <fullName evidence="9">ABC transporter permease</fullName>
    </submittedName>
</protein>
<gene>
    <name evidence="9" type="ORF">GCM10022222_59070</name>
</gene>
<dbReference type="EMBL" id="BAAAZN010000014">
    <property type="protein sequence ID" value="GAA3567286.1"/>
    <property type="molecule type" value="Genomic_DNA"/>
</dbReference>
<evidence type="ECO:0000256" key="7">
    <source>
        <dbReference type="RuleBase" id="RU363032"/>
    </source>
</evidence>
<comment type="caution">
    <text evidence="9">The sequence shown here is derived from an EMBL/GenBank/DDBJ whole genome shotgun (WGS) entry which is preliminary data.</text>
</comment>
<dbReference type="Pfam" id="PF00528">
    <property type="entry name" value="BPD_transp_1"/>
    <property type="match status" value="1"/>
</dbReference>
<dbReference type="PROSITE" id="PS50928">
    <property type="entry name" value="ABC_TM1"/>
    <property type="match status" value="1"/>
</dbReference>
<evidence type="ECO:0000256" key="5">
    <source>
        <dbReference type="ARBA" id="ARBA00022989"/>
    </source>
</evidence>
<dbReference type="PANTHER" id="PTHR43163:SF6">
    <property type="entry name" value="DIPEPTIDE TRANSPORT SYSTEM PERMEASE PROTEIN DPPB-RELATED"/>
    <property type="match status" value="1"/>
</dbReference>
<evidence type="ECO:0000256" key="3">
    <source>
        <dbReference type="ARBA" id="ARBA00022475"/>
    </source>
</evidence>
<keyword evidence="4 7" id="KW-0812">Transmembrane</keyword>
<proteinExistence type="inferred from homology"/>
<dbReference type="Gene3D" id="1.10.3720.10">
    <property type="entry name" value="MetI-like"/>
    <property type="match status" value="1"/>
</dbReference>
<keyword evidence="2 7" id="KW-0813">Transport</keyword>
<keyword evidence="6 7" id="KW-0472">Membrane</keyword>
<comment type="similarity">
    <text evidence="7">Belongs to the binding-protein-dependent transport system permease family.</text>
</comment>
<feature type="transmembrane region" description="Helical" evidence="7">
    <location>
        <begin position="103"/>
        <end position="125"/>
    </location>
</feature>
<feature type="transmembrane region" description="Helical" evidence="7">
    <location>
        <begin position="276"/>
        <end position="298"/>
    </location>
</feature>
<dbReference type="RefSeq" id="WP_344865635.1">
    <property type="nucleotide sequence ID" value="NZ_BAAAZN010000014.1"/>
</dbReference>
<evidence type="ECO:0000256" key="1">
    <source>
        <dbReference type="ARBA" id="ARBA00004651"/>
    </source>
</evidence>
<dbReference type="PANTHER" id="PTHR43163">
    <property type="entry name" value="DIPEPTIDE TRANSPORT SYSTEM PERMEASE PROTEIN DPPB-RELATED"/>
    <property type="match status" value="1"/>
</dbReference>
<evidence type="ECO:0000313" key="9">
    <source>
        <dbReference type="EMBL" id="GAA3567286.1"/>
    </source>
</evidence>
<evidence type="ECO:0000313" key="10">
    <source>
        <dbReference type="Proteomes" id="UP001500689"/>
    </source>
</evidence>
<accession>A0ABP6XIG8</accession>
<organism evidence="9 10">
    <name type="scientific">Amycolatopsis ultiminotia</name>
    <dbReference type="NCBI Taxonomy" id="543629"/>
    <lineage>
        <taxon>Bacteria</taxon>
        <taxon>Bacillati</taxon>
        <taxon>Actinomycetota</taxon>
        <taxon>Actinomycetes</taxon>
        <taxon>Pseudonocardiales</taxon>
        <taxon>Pseudonocardiaceae</taxon>
        <taxon>Amycolatopsis</taxon>
    </lineage>
</organism>
<feature type="transmembrane region" description="Helical" evidence="7">
    <location>
        <begin position="137"/>
        <end position="160"/>
    </location>
</feature>
<evidence type="ECO:0000259" key="8">
    <source>
        <dbReference type="PROSITE" id="PS50928"/>
    </source>
</evidence>
<dbReference type="SUPFAM" id="SSF161098">
    <property type="entry name" value="MetI-like"/>
    <property type="match status" value="1"/>
</dbReference>
<name>A0ABP6XIG8_9PSEU</name>
<dbReference type="InterPro" id="IPR035906">
    <property type="entry name" value="MetI-like_sf"/>
</dbReference>
<feature type="domain" description="ABC transmembrane type-1" evidence="8">
    <location>
        <begin position="99"/>
        <end position="299"/>
    </location>
</feature>
<feature type="transmembrane region" description="Helical" evidence="7">
    <location>
        <begin position="234"/>
        <end position="256"/>
    </location>
</feature>
<keyword evidence="3" id="KW-1003">Cell membrane</keyword>
<keyword evidence="10" id="KW-1185">Reference proteome</keyword>
<dbReference type="Proteomes" id="UP001500689">
    <property type="component" value="Unassembled WGS sequence"/>
</dbReference>
<feature type="transmembrane region" description="Helical" evidence="7">
    <location>
        <begin position="172"/>
        <end position="195"/>
    </location>
</feature>
<dbReference type="Pfam" id="PF19300">
    <property type="entry name" value="BPD_transp_1_N"/>
    <property type="match status" value="1"/>
</dbReference>
<comment type="subcellular location">
    <subcellularLocation>
        <location evidence="1 7">Cell membrane</location>
        <topology evidence="1 7">Multi-pass membrane protein</topology>
    </subcellularLocation>
</comment>
<dbReference type="CDD" id="cd06261">
    <property type="entry name" value="TM_PBP2"/>
    <property type="match status" value="1"/>
</dbReference>
<sequence>MNAVARAAKAVAGGIGVVWGAATLAFFALHLVPGDTADILMGTQALTSPQVHRRITAELGLDEPLWSQYLRFLGHLMHGDLGRSYQLRQPVWTLLGQNAWPTVSLGLAALVLALVVGTASAIATAGRRPAWRAAASAWELTAVSTPSFWLGILLLTVFSFRLHWFPVAGRNGITALVLPAGTLGLPLAGTIAQVVRESLETTLHQPFMTTARARGLGGMALRLRHALRHGASSLLTLTGLLFGSIVGGAVLVENVFGRPGLGSLTVSAVTNKDMPVVTGLVLVSATAFVLVSGVVALLQPRVDPRLRQRVSA</sequence>
<keyword evidence="5 7" id="KW-1133">Transmembrane helix</keyword>
<dbReference type="InterPro" id="IPR045621">
    <property type="entry name" value="BPD_transp_1_N"/>
</dbReference>
<evidence type="ECO:0000256" key="2">
    <source>
        <dbReference type="ARBA" id="ARBA00022448"/>
    </source>
</evidence>
<dbReference type="InterPro" id="IPR000515">
    <property type="entry name" value="MetI-like"/>
</dbReference>
<evidence type="ECO:0000256" key="4">
    <source>
        <dbReference type="ARBA" id="ARBA00022692"/>
    </source>
</evidence>
<feature type="transmembrane region" description="Helical" evidence="7">
    <location>
        <begin position="12"/>
        <end position="32"/>
    </location>
</feature>
<reference evidence="10" key="1">
    <citation type="journal article" date="2019" name="Int. J. Syst. Evol. Microbiol.">
        <title>The Global Catalogue of Microorganisms (GCM) 10K type strain sequencing project: providing services to taxonomists for standard genome sequencing and annotation.</title>
        <authorList>
            <consortium name="The Broad Institute Genomics Platform"/>
            <consortium name="The Broad Institute Genome Sequencing Center for Infectious Disease"/>
            <person name="Wu L."/>
            <person name="Ma J."/>
        </authorList>
    </citation>
    <scope>NUCLEOTIDE SEQUENCE [LARGE SCALE GENOMIC DNA]</scope>
    <source>
        <strain evidence="10">JCM 16898</strain>
    </source>
</reference>